<protein>
    <submittedName>
        <fullName evidence="2">Uncharacterized protein</fullName>
    </submittedName>
</protein>
<dbReference type="RefSeq" id="WP_184708924.1">
    <property type="nucleotide sequence ID" value="NZ_JACHKZ010000015.1"/>
</dbReference>
<keyword evidence="3" id="KW-1185">Reference proteome</keyword>
<evidence type="ECO:0000256" key="1">
    <source>
        <dbReference type="SAM" id="MobiDB-lite"/>
    </source>
</evidence>
<accession>A0ABR6RH19</accession>
<sequence length="157" mass="17214">MPNGKTITLQNAQRCASDATKWETLDGQDITPRGAPKPSAELPAPTASPKQRETYVVQPKAPTPEIDTNLAAINICQKIERDLKLSCMVQKFNDTLRIMPAIKVWWPGESDKAPGLCHAIATIARNDTGNAFDPLWTVKIQSKHSIDIALASCPIRQ</sequence>
<organism evidence="2 3">
    <name type="scientific">Comamonas odontotermitis</name>
    <dbReference type="NCBI Taxonomy" id="379895"/>
    <lineage>
        <taxon>Bacteria</taxon>
        <taxon>Pseudomonadati</taxon>
        <taxon>Pseudomonadota</taxon>
        <taxon>Betaproteobacteria</taxon>
        <taxon>Burkholderiales</taxon>
        <taxon>Comamonadaceae</taxon>
        <taxon>Comamonas</taxon>
    </lineage>
</organism>
<dbReference type="EMBL" id="JACHKZ010000015">
    <property type="protein sequence ID" value="MBB6578448.1"/>
    <property type="molecule type" value="Genomic_DNA"/>
</dbReference>
<name>A0ABR6RH19_9BURK</name>
<evidence type="ECO:0000313" key="3">
    <source>
        <dbReference type="Proteomes" id="UP000562492"/>
    </source>
</evidence>
<dbReference type="Proteomes" id="UP000562492">
    <property type="component" value="Unassembled WGS sequence"/>
</dbReference>
<reference evidence="2 3" key="1">
    <citation type="submission" date="2020-08" db="EMBL/GenBank/DDBJ databases">
        <title>Functional genomics of gut bacteria from endangered species of beetles.</title>
        <authorList>
            <person name="Carlos-Shanley C."/>
        </authorList>
    </citation>
    <scope>NUCLEOTIDE SEQUENCE [LARGE SCALE GENOMIC DNA]</scope>
    <source>
        <strain evidence="2 3">S00124</strain>
    </source>
</reference>
<evidence type="ECO:0000313" key="2">
    <source>
        <dbReference type="EMBL" id="MBB6578448.1"/>
    </source>
</evidence>
<gene>
    <name evidence="2" type="ORF">HNP33_002530</name>
</gene>
<proteinExistence type="predicted"/>
<feature type="region of interest" description="Disordered" evidence="1">
    <location>
        <begin position="20"/>
        <end position="56"/>
    </location>
</feature>
<comment type="caution">
    <text evidence="2">The sequence shown here is derived from an EMBL/GenBank/DDBJ whole genome shotgun (WGS) entry which is preliminary data.</text>
</comment>